<sequence length="146" mass="15945">MKPPALLYALLATVLAGCDLPSGTQDAQSQPQIQTQRAPDAAEALDPASGLRWMSADALPREGTQVLTAIRKGGPFRYSKDGTTFGNREGLLPQQPGNYYREYTVPTPGEADRGARRIVCGGLPITRADECYYTADHYSSFRRIRP</sequence>
<dbReference type="InterPro" id="IPR000026">
    <property type="entry name" value="N1-like"/>
</dbReference>
<dbReference type="Gene3D" id="3.10.450.30">
    <property type="entry name" value="Microbial ribonucleases"/>
    <property type="match status" value="1"/>
</dbReference>
<name>A0ABQ2GV84_9DEIO</name>
<keyword evidence="1" id="KW-0540">Nuclease</keyword>
<protein>
    <submittedName>
        <fullName evidence="3">Ribonuclease</fullName>
    </submittedName>
</protein>
<keyword evidence="2" id="KW-0378">Hydrolase</keyword>
<proteinExistence type="predicted"/>
<dbReference type="EMBL" id="BMOM01000021">
    <property type="protein sequence ID" value="GGM14989.1"/>
    <property type="molecule type" value="Genomic_DNA"/>
</dbReference>
<comment type="caution">
    <text evidence="3">The sequence shown here is derived from an EMBL/GenBank/DDBJ whole genome shotgun (WGS) entry which is preliminary data.</text>
</comment>
<organism evidence="3 4">
    <name type="scientific">Deinococcus aerophilus</name>
    <dbReference type="NCBI Taxonomy" id="522488"/>
    <lineage>
        <taxon>Bacteria</taxon>
        <taxon>Thermotogati</taxon>
        <taxon>Deinococcota</taxon>
        <taxon>Deinococci</taxon>
        <taxon>Deinococcales</taxon>
        <taxon>Deinococcaceae</taxon>
        <taxon>Deinococcus</taxon>
    </lineage>
</organism>
<dbReference type="RefSeq" id="WP_229753071.1">
    <property type="nucleotide sequence ID" value="NZ_BMOM01000021.1"/>
</dbReference>
<evidence type="ECO:0000256" key="2">
    <source>
        <dbReference type="ARBA" id="ARBA00022801"/>
    </source>
</evidence>
<evidence type="ECO:0000313" key="3">
    <source>
        <dbReference type="EMBL" id="GGM14989.1"/>
    </source>
</evidence>
<keyword evidence="4" id="KW-1185">Reference proteome</keyword>
<dbReference type="PROSITE" id="PS51257">
    <property type="entry name" value="PROKAR_LIPOPROTEIN"/>
    <property type="match status" value="1"/>
</dbReference>
<dbReference type="SUPFAM" id="SSF53933">
    <property type="entry name" value="Microbial ribonucleases"/>
    <property type="match status" value="1"/>
</dbReference>
<dbReference type="Pfam" id="PF00545">
    <property type="entry name" value="Ribonuclease"/>
    <property type="match status" value="1"/>
</dbReference>
<dbReference type="InterPro" id="IPR016191">
    <property type="entry name" value="Ribonuclease/ribotoxin"/>
</dbReference>
<dbReference type="Proteomes" id="UP000661918">
    <property type="component" value="Unassembled WGS sequence"/>
</dbReference>
<evidence type="ECO:0000256" key="1">
    <source>
        <dbReference type="ARBA" id="ARBA00022722"/>
    </source>
</evidence>
<accession>A0ABQ2GV84</accession>
<gene>
    <name evidence="3" type="ORF">GCM10010841_24370</name>
</gene>
<reference evidence="4" key="1">
    <citation type="journal article" date="2019" name="Int. J. Syst. Evol. Microbiol.">
        <title>The Global Catalogue of Microorganisms (GCM) 10K type strain sequencing project: providing services to taxonomists for standard genome sequencing and annotation.</title>
        <authorList>
            <consortium name="The Broad Institute Genomics Platform"/>
            <consortium name="The Broad Institute Genome Sequencing Center for Infectious Disease"/>
            <person name="Wu L."/>
            <person name="Ma J."/>
        </authorList>
    </citation>
    <scope>NUCLEOTIDE SEQUENCE [LARGE SCALE GENOMIC DNA]</scope>
    <source>
        <strain evidence="4">JCM 15443</strain>
    </source>
</reference>
<evidence type="ECO:0000313" key="4">
    <source>
        <dbReference type="Proteomes" id="UP000661918"/>
    </source>
</evidence>